<reference evidence="1 2" key="1">
    <citation type="submission" date="2015-05" db="EMBL/GenBank/DDBJ databases">
        <authorList>
            <person name="Wang D.B."/>
            <person name="Wang M."/>
        </authorList>
    </citation>
    <scope>NUCLEOTIDE SEQUENCE [LARGE SCALE GENOMIC DNA]</scope>
    <source>
        <strain evidence="1">VL1</strain>
    </source>
</reference>
<dbReference type="Proteomes" id="UP000044602">
    <property type="component" value="Unassembled WGS sequence"/>
</dbReference>
<evidence type="ECO:0000313" key="2">
    <source>
        <dbReference type="Proteomes" id="UP000044602"/>
    </source>
</evidence>
<sequence length="374" mass="40632">MCVLHVYNSSRHLLVLLLVIAVVLPHLVRLVLRRGAELLGDGLEQLPRVLAELLVLVLLLLVELEADGQPLARRPPHGAPVVVLVGAGGRRRLGALGLALLQLVARDVLAPAAEVPGLDALVVVADELLEQLDALLLHVDLEQQPREADARRKVGHVRVGDGQAAPDVEAAGERGAGLVDLLLRDAHVGDRLPGLGEAGGHERRLGDERLAALLGVGLPRQVRHVHLGDAAQRAGEPALARLEQRLLLRRPPPRHLVERPDLRPQRRRAPLEPPHAVLAAVLAELRQPQKLLRPAAARLVRRPVAVERHGPCERRPRVVNLAGLDVDLPDHVGAEQLELAAGARRLESRRRRAEGVLEVALLELGRRCLEQHLG</sequence>
<proteinExistence type="predicted"/>
<accession>A0A0G4LCP3</accession>
<organism evidence="1 2">
    <name type="scientific">Verticillium longisporum</name>
    <name type="common">Verticillium dahliae var. longisporum</name>
    <dbReference type="NCBI Taxonomy" id="100787"/>
    <lineage>
        <taxon>Eukaryota</taxon>
        <taxon>Fungi</taxon>
        <taxon>Dikarya</taxon>
        <taxon>Ascomycota</taxon>
        <taxon>Pezizomycotina</taxon>
        <taxon>Sordariomycetes</taxon>
        <taxon>Hypocreomycetidae</taxon>
        <taxon>Glomerellales</taxon>
        <taxon>Plectosphaerellaceae</taxon>
        <taxon>Verticillium</taxon>
    </lineage>
</organism>
<keyword evidence="2" id="KW-1185">Reference proteome</keyword>
<feature type="non-terminal residue" evidence="1">
    <location>
        <position position="374"/>
    </location>
</feature>
<evidence type="ECO:0000313" key="1">
    <source>
        <dbReference type="EMBL" id="CRK19807.1"/>
    </source>
</evidence>
<name>A0A0G4LCP3_VERLO</name>
<protein>
    <submittedName>
        <fullName evidence="1">Uncharacterized protein</fullName>
    </submittedName>
</protein>
<dbReference type="AlphaFoldDB" id="A0A0G4LCP3"/>
<dbReference type="EMBL" id="CVQH01011112">
    <property type="protein sequence ID" value="CRK19807.1"/>
    <property type="molecule type" value="Genomic_DNA"/>
</dbReference>
<gene>
    <name evidence="1" type="ORF">BN1708_000469</name>
</gene>